<comment type="caution">
    <text evidence="1">The sequence shown here is derived from an EMBL/GenBank/DDBJ whole genome shotgun (WGS) entry which is preliminary data.</text>
</comment>
<dbReference type="PANTHER" id="PTHR43162">
    <property type="match status" value="1"/>
</dbReference>
<gene>
    <name evidence="1" type="ORF">Daus18300_004611</name>
</gene>
<protein>
    <recommendedName>
        <fullName evidence="3">NmrA-like domain-containing protein</fullName>
    </recommendedName>
</protein>
<reference evidence="1 2" key="1">
    <citation type="journal article" date="2024" name="IMA Fungus">
        <title>IMA Genome - F19 : A genome assembly and annotation guide to empower mycologists, including annotated draft genome sequences of Ceratocystis pirilliformis, Diaporthe australafricana, Fusarium ophioides, Paecilomyces lecythidis, and Sporothrix stenoceras.</title>
        <authorList>
            <person name="Aylward J."/>
            <person name="Wilson A.M."/>
            <person name="Visagie C.M."/>
            <person name="Spraker J."/>
            <person name="Barnes I."/>
            <person name="Buitendag C."/>
            <person name="Ceriani C."/>
            <person name="Del Mar Angel L."/>
            <person name="du Plessis D."/>
            <person name="Fuchs T."/>
            <person name="Gasser K."/>
            <person name="Kramer D."/>
            <person name="Li W."/>
            <person name="Munsamy K."/>
            <person name="Piso A."/>
            <person name="Price J.L."/>
            <person name="Sonnekus B."/>
            <person name="Thomas C."/>
            <person name="van der Nest A."/>
            <person name="van Dijk A."/>
            <person name="van Heerden A."/>
            <person name="van Vuuren N."/>
            <person name="Yilmaz N."/>
            <person name="Duong T.A."/>
            <person name="van der Merwe N.A."/>
            <person name="Wingfield M.J."/>
            <person name="Wingfield B.D."/>
        </authorList>
    </citation>
    <scope>NUCLEOTIDE SEQUENCE [LARGE SCALE GENOMIC DNA]</scope>
    <source>
        <strain evidence="1 2">CMW 18300</strain>
    </source>
</reference>
<sequence>MVTLTQASAPNDEYMILGPELLSYGEVAAILTEVLGRKIEHKDITAEDLDERRSHFGMPRDYAEMMSSLDTDIKHGAENRTNDLIEKVTGKPPRRFRDVAEQFKHVWLENN</sequence>
<dbReference type="InterPro" id="IPR036291">
    <property type="entry name" value="NAD(P)-bd_dom_sf"/>
</dbReference>
<evidence type="ECO:0000313" key="2">
    <source>
        <dbReference type="Proteomes" id="UP001583177"/>
    </source>
</evidence>
<accession>A0ABR3X7R4</accession>
<dbReference type="InterPro" id="IPR051604">
    <property type="entry name" value="Ergot_Alk_Oxidoreductase"/>
</dbReference>
<dbReference type="PANTHER" id="PTHR43162:SF1">
    <property type="entry name" value="PRESTALK A DIFFERENTIATION PROTEIN A"/>
    <property type="match status" value="1"/>
</dbReference>
<proteinExistence type="predicted"/>
<dbReference type="Proteomes" id="UP001583177">
    <property type="component" value="Unassembled WGS sequence"/>
</dbReference>
<dbReference type="EMBL" id="JAWRVE010000031">
    <property type="protein sequence ID" value="KAL1871974.1"/>
    <property type="molecule type" value="Genomic_DNA"/>
</dbReference>
<dbReference type="SUPFAM" id="SSF51735">
    <property type="entry name" value="NAD(P)-binding Rossmann-fold domains"/>
    <property type="match status" value="1"/>
</dbReference>
<organism evidence="1 2">
    <name type="scientific">Diaporthe australafricana</name>
    <dbReference type="NCBI Taxonomy" id="127596"/>
    <lineage>
        <taxon>Eukaryota</taxon>
        <taxon>Fungi</taxon>
        <taxon>Dikarya</taxon>
        <taxon>Ascomycota</taxon>
        <taxon>Pezizomycotina</taxon>
        <taxon>Sordariomycetes</taxon>
        <taxon>Sordariomycetidae</taxon>
        <taxon>Diaporthales</taxon>
        <taxon>Diaporthaceae</taxon>
        <taxon>Diaporthe</taxon>
    </lineage>
</organism>
<dbReference type="Gene3D" id="3.90.25.10">
    <property type="entry name" value="UDP-galactose 4-epimerase, domain 1"/>
    <property type="match status" value="1"/>
</dbReference>
<name>A0ABR3X7R4_9PEZI</name>
<keyword evidence="2" id="KW-1185">Reference proteome</keyword>
<evidence type="ECO:0008006" key="3">
    <source>
        <dbReference type="Google" id="ProtNLM"/>
    </source>
</evidence>
<evidence type="ECO:0000313" key="1">
    <source>
        <dbReference type="EMBL" id="KAL1871974.1"/>
    </source>
</evidence>